<dbReference type="PANTHER" id="PTHR33990:SF1">
    <property type="entry name" value="PROTEIN YJDN"/>
    <property type="match status" value="1"/>
</dbReference>
<dbReference type="EMBL" id="BKAX01000008">
    <property type="protein sequence ID" value="GEQ06684.1"/>
    <property type="molecule type" value="Genomic_DNA"/>
</dbReference>
<reference evidence="2 5" key="2">
    <citation type="submission" date="2019-07" db="EMBL/GenBank/DDBJ databases">
        <title>Whole genome shotgun sequence of Staphylococcus gallinarum NBRC 109767.</title>
        <authorList>
            <person name="Hosoyama A."/>
            <person name="Uohara A."/>
            <person name="Ohji S."/>
            <person name="Ichikawa N."/>
        </authorList>
    </citation>
    <scope>NUCLEOTIDE SEQUENCE [LARGE SCALE GENOMIC DNA]</scope>
    <source>
        <strain evidence="2 5">NBRC 109767</strain>
    </source>
</reference>
<evidence type="ECO:0000313" key="2">
    <source>
        <dbReference type="EMBL" id="GEQ06684.1"/>
    </source>
</evidence>
<evidence type="ECO:0000313" key="3">
    <source>
        <dbReference type="EMBL" id="SUM34287.1"/>
    </source>
</evidence>
<organism evidence="3 4">
    <name type="scientific">Staphylococcus gallinarum</name>
    <dbReference type="NCBI Taxonomy" id="1293"/>
    <lineage>
        <taxon>Bacteria</taxon>
        <taxon>Bacillati</taxon>
        <taxon>Bacillota</taxon>
        <taxon>Bacilli</taxon>
        <taxon>Bacillales</taxon>
        <taxon>Staphylococcaceae</taxon>
        <taxon>Staphylococcus</taxon>
    </lineage>
</organism>
<keyword evidence="5" id="KW-1185">Reference proteome</keyword>
<gene>
    <name evidence="3" type="ORF">NCTC12195_03802</name>
    <name evidence="2" type="ORF">SGA02_25120</name>
</gene>
<proteinExistence type="predicted"/>
<evidence type="ECO:0000259" key="1">
    <source>
        <dbReference type="Pfam" id="PF00903"/>
    </source>
</evidence>
<feature type="domain" description="Glyoxalase/fosfomycin resistance/dioxygenase" evidence="1">
    <location>
        <begin position="8"/>
        <end position="115"/>
    </location>
</feature>
<dbReference type="Proteomes" id="UP000321057">
    <property type="component" value="Unassembled WGS sequence"/>
</dbReference>
<dbReference type="InterPro" id="IPR004360">
    <property type="entry name" value="Glyas_Fos-R_dOase_dom"/>
</dbReference>
<dbReference type="CDD" id="cd06588">
    <property type="entry name" value="PhnB_like"/>
    <property type="match status" value="1"/>
</dbReference>
<dbReference type="AlphaFoldDB" id="A0A0D0SLJ6"/>
<keyword evidence="3" id="KW-0489">Methyltransferase</keyword>
<dbReference type="OrthoDB" id="9795306at2"/>
<evidence type="ECO:0000313" key="5">
    <source>
        <dbReference type="Proteomes" id="UP000321057"/>
    </source>
</evidence>
<dbReference type="STRING" id="1293.SH09_09895"/>
<keyword evidence="3" id="KW-0808">Transferase</keyword>
<dbReference type="InterPro" id="IPR029068">
    <property type="entry name" value="Glyas_Bleomycin-R_OHBP_Dase"/>
</dbReference>
<name>A0A0D0SLJ6_STAGA</name>
<reference evidence="3 4" key="1">
    <citation type="submission" date="2018-06" db="EMBL/GenBank/DDBJ databases">
        <authorList>
            <consortium name="Pathogen Informatics"/>
            <person name="Doyle S."/>
        </authorList>
    </citation>
    <scope>NUCLEOTIDE SEQUENCE [LARGE SCALE GENOMIC DNA]</scope>
    <source>
        <strain evidence="3 4">NCTC12195</strain>
    </source>
</reference>
<evidence type="ECO:0000313" key="4">
    <source>
        <dbReference type="Proteomes" id="UP000255277"/>
    </source>
</evidence>
<dbReference type="GeneID" id="93844588"/>
<dbReference type="GO" id="GO:0032259">
    <property type="term" value="P:methylation"/>
    <property type="evidence" value="ECO:0007669"/>
    <property type="project" value="UniProtKB-KW"/>
</dbReference>
<accession>A0A0D0SLJ6</accession>
<dbReference type="Gene3D" id="3.30.720.110">
    <property type="match status" value="1"/>
</dbReference>
<dbReference type="Pfam" id="PF00903">
    <property type="entry name" value="Glyoxalase"/>
    <property type="match status" value="1"/>
</dbReference>
<dbReference type="GO" id="GO:0008168">
    <property type="term" value="F:methyltransferase activity"/>
    <property type="evidence" value="ECO:0007669"/>
    <property type="project" value="UniProtKB-KW"/>
</dbReference>
<protein>
    <submittedName>
        <fullName evidence="3">DNA binding 3- demethylubiquinone-9 3-methyltransferase domain-containing protein</fullName>
    </submittedName>
    <submittedName>
        <fullName evidence="2">VOC family protein</fullName>
    </submittedName>
</protein>
<keyword evidence="3" id="KW-0830">Ubiquinone</keyword>
<dbReference type="SUPFAM" id="SSF54593">
    <property type="entry name" value="Glyoxalase/Bleomycin resistance protein/Dihydroxybiphenyl dioxygenase"/>
    <property type="match status" value="1"/>
</dbReference>
<dbReference type="Proteomes" id="UP000255277">
    <property type="component" value="Unassembled WGS sequence"/>
</dbReference>
<dbReference type="Gene3D" id="3.30.720.120">
    <property type="match status" value="1"/>
</dbReference>
<dbReference type="RefSeq" id="WP_042739485.1">
    <property type="nucleotide sequence ID" value="NZ_BKAX01000008.1"/>
</dbReference>
<sequence>MMQLSPYIIVDDVEEALDFYKTAFSGEIKILNETNGRLLHAELHVSDDVVLHISSSYGRPTSNDNTNIILTFDRLEEQRQVYEALSVEGDPHMPLDKTFFNAMHGQVKDKYQVNWLMNCFLTS</sequence>
<dbReference type="PANTHER" id="PTHR33990">
    <property type="entry name" value="PROTEIN YJDN-RELATED"/>
    <property type="match status" value="1"/>
</dbReference>
<dbReference type="InterPro" id="IPR028973">
    <property type="entry name" value="PhnB-like"/>
</dbReference>
<dbReference type="EMBL" id="UHDK01000001">
    <property type="protein sequence ID" value="SUM34287.1"/>
    <property type="molecule type" value="Genomic_DNA"/>
</dbReference>